<accession>A0ABS2E8Q9</accession>
<dbReference type="PANTHER" id="PTHR30160">
    <property type="entry name" value="TETRAACYLDISACCHARIDE 4'-KINASE-RELATED"/>
    <property type="match status" value="1"/>
</dbReference>
<dbReference type="PANTHER" id="PTHR30160:SF1">
    <property type="entry name" value="LIPOPOLYSACCHARIDE 1,2-N-ACETYLGLUCOSAMINETRANSFERASE-RELATED"/>
    <property type="match status" value="1"/>
</dbReference>
<name>A0ABS2E8Q9_9FIRM</name>
<dbReference type="SUPFAM" id="SSF53756">
    <property type="entry name" value="UDP-Glycosyltransferase/glycogen phosphorylase"/>
    <property type="match status" value="1"/>
</dbReference>
<dbReference type="Pfam" id="PF01075">
    <property type="entry name" value="Glyco_transf_9"/>
    <property type="match status" value="1"/>
</dbReference>
<protein>
    <submittedName>
        <fullName evidence="3">Glycosyltransferase family 9 protein</fullName>
    </submittedName>
</protein>
<evidence type="ECO:0000313" key="3">
    <source>
        <dbReference type="EMBL" id="MBM6737975.1"/>
    </source>
</evidence>
<dbReference type="CDD" id="cd03789">
    <property type="entry name" value="GT9_LPS_heptosyltransferase"/>
    <property type="match status" value="1"/>
</dbReference>
<comment type="caution">
    <text evidence="3">The sequence shown here is derived from an EMBL/GenBank/DDBJ whole genome shotgun (WGS) entry which is preliminary data.</text>
</comment>
<keyword evidence="1" id="KW-0328">Glycosyltransferase</keyword>
<organism evidence="3 4">
    <name type="scientific">Faecalicatena fissicatena</name>
    <dbReference type="NCBI Taxonomy" id="290055"/>
    <lineage>
        <taxon>Bacteria</taxon>
        <taxon>Bacillati</taxon>
        <taxon>Bacillota</taxon>
        <taxon>Clostridia</taxon>
        <taxon>Lachnospirales</taxon>
        <taxon>Lachnospiraceae</taxon>
        <taxon>Faecalicatena</taxon>
    </lineage>
</organism>
<evidence type="ECO:0000313" key="4">
    <source>
        <dbReference type="Proteomes" id="UP000716906"/>
    </source>
</evidence>
<reference evidence="3 4" key="1">
    <citation type="journal article" date="2021" name="Sci. Rep.">
        <title>The distribution of antibiotic resistance genes in chicken gut microbiota commensals.</title>
        <authorList>
            <person name="Juricova H."/>
            <person name="Matiasovicova J."/>
            <person name="Kubasova T."/>
            <person name="Cejkova D."/>
            <person name="Rychlik I."/>
        </authorList>
    </citation>
    <scope>NUCLEOTIDE SEQUENCE [LARGE SCALE GENOMIC DNA]</scope>
    <source>
        <strain evidence="3 4">An773</strain>
    </source>
</reference>
<dbReference type="Proteomes" id="UP000716906">
    <property type="component" value="Unassembled WGS sequence"/>
</dbReference>
<dbReference type="InterPro" id="IPR002201">
    <property type="entry name" value="Glyco_trans_9"/>
</dbReference>
<proteinExistence type="predicted"/>
<keyword evidence="4" id="KW-1185">Reference proteome</keyword>
<evidence type="ECO:0000256" key="2">
    <source>
        <dbReference type="ARBA" id="ARBA00022679"/>
    </source>
</evidence>
<keyword evidence="2" id="KW-0808">Transferase</keyword>
<dbReference type="Gene3D" id="3.40.50.2000">
    <property type="entry name" value="Glycogen Phosphorylase B"/>
    <property type="match status" value="2"/>
</dbReference>
<evidence type="ECO:0000256" key="1">
    <source>
        <dbReference type="ARBA" id="ARBA00022676"/>
    </source>
</evidence>
<sequence length="403" mass="46526">MKENSYSISSFFLKINQMIWKNAFLQKARVVFYFSDRILLAGLKKAEQGKEDKRKKVLLVYNMALGDGVMFLGVAEHFRRLYPRDEYELTIACQRAFGDLYAQSGVFDKVLPCDFAGSVINMKNRRALFAAIRRQKYDIVVDPVGCDNCTMNIFVTRAAIGKKKIGVVDKTLPHIQCPKWVRKRIYTDIIEIHKPKLHLIEFYAEFIRKLGDETCVARPAEFESVELGFEIPENFFIIFPAASMQVKRWPLDRFAYVAKKIQQKTGMPLVVCGTSHDWPVLEEFLKIIPEVQTVNLVGKTDIRKFIELIGRADLVVTNDTSAYHIAVAQKRKTALICGGYTYTRYANYHYSQQGYPDPVLITNPMKCFDCNNYCKYSNREIFPCIEGISKEKAWSEIEKMIDR</sequence>
<gene>
    <name evidence="3" type="ORF">H7U36_07645</name>
</gene>
<dbReference type="EMBL" id="JACLYY010000006">
    <property type="protein sequence ID" value="MBM6737975.1"/>
    <property type="molecule type" value="Genomic_DNA"/>
</dbReference>
<dbReference type="InterPro" id="IPR051199">
    <property type="entry name" value="LPS_LOS_Heptosyltrfase"/>
</dbReference>